<accession>A0A2Z5PHB9</accession>
<proteinExistence type="predicted"/>
<dbReference type="SUPFAM" id="SSF54631">
    <property type="entry name" value="CBS-domain pair"/>
    <property type="match status" value="1"/>
</dbReference>
<dbReference type="AlphaFoldDB" id="A0A2Z5PHB9"/>
<dbReference type="KEGG" id="mmao:MMOS7_09340"/>
<gene>
    <name evidence="1" type="ORF">MMOS7_09340</name>
</gene>
<evidence type="ECO:0000313" key="1">
    <source>
        <dbReference type="EMBL" id="BAP63020.1"/>
    </source>
</evidence>
<dbReference type="InterPro" id="IPR046342">
    <property type="entry name" value="CBS_dom_sf"/>
</dbReference>
<reference evidence="1 2" key="1">
    <citation type="submission" date="2009-06" db="EMBL/GenBank/DDBJ databases">
        <title>Molecular Evidence for Microbiologically Influenced Corrosion from genome of Methanogen.</title>
        <authorList>
            <person name="Ito N."/>
            <person name="Tsurumaru H."/>
            <person name="Shimizu A."/>
            <person name="Harada T."/>
            <person name="Hosoyama A."/>
            <person name="Horikawa H."/>
            <person name="Wakai S."/>
            <person name="Sasaki K."/>
            <person name="Nishijima K."/>
            <person name="Ataku H."/>
            <person name="Yamazaki J."/>
            <person name="Mise M."/>
            <person name="Yamazaki S."/>
            <person name="Tanikawa S."/>
            <person name="Harayama S."/>
            <person name="Fujita N."/>
        </authorList>
    </citation>
    <scope>NUCLEOTIDE SEQUENCE [LARGE SCALE GENOMIC DNA]</scope>
    <source>
        <strain evidence="2">OS7 ( NBRC 103642)</strain>
    </source>
</reference>
<dbReference type="Proteomes" id="UP000263689">
    <property type="component" value="Chromosome"/>
</dbReference>
<dbReference type="GeneID" id="37875420"/>
<evidence type="ECO:0008006" key="3">
    <source>
        <dbReference type="Google" id="ProtNLM"/>
    </source>
</evidence>
<organism evidence="1 2">
    <name type="scientific">Methanococcus maripaludis OS7</name>
    <dbReference type="NCBI Taxonomy" id="637915"/>
    <lineage>
        <taxon>Archaea</taxon>
        <taxon>Methanobacteriati</taxon>
        <taxon>Methanobacteriota</taxon>
        <taxon>Methanomada group</taxon>
        <taxon>Methanococci</taxon>
        <taxon>Methanococcales</taxon>
        <taxon>Methanococcaceae</taxon>
        <taxon>Methanococcus</taxon>
    </lineage>
</organism>
<dbReference type="RefSeq" id="WP_231858379.1">
    <property type="nucleotide sequence ID" value="NZ_AP011528.1"/>
</dbReference>
<sequence length="62" mass="7075">MKELETAIARYHAMKLKDILPPIDSLPVLCTDSSVINVLEILRTRHHVWVINCKEDGKLSGY</sequence>
<dbReference type="EMBL" id="AP011528">
    <property type="protein sequence ID" value="BAP63020.1"/>
    <property type="molecule type" value="Genomic_DNA"/>
</dbReference>
<protein>
    <recommendedName>
        <fullName evidence="3">CBS domain-containing protein</fullName>
    </recommendedName>
</protein>
<name>A0A2Z5PHB9_METMI</name>
<evidence type="ECO:0000313" key="2">
    <source>
        <dbReference type="Proteomes" id="UP000263689"/>
    </source>
</evidence>